<dbReference type="EMBL" id="BBIO01000021">
    <property type="protein sequence ID" value="GAK46584.1"/>
    <property type="molecule type" value="Genomic_DNA"/>
</dbReference>
<dbReference type="PANTHER" id="PTHR30329:SF21">
    <property type="entry name" value="LIPOPROTEIN YIAD-RELATED"/>
    <property type="match status" value="1"/>
</dbReference>
<evidence type="ECO:0000256" key="2">
    <source>
        <dbReference type="SAM" id="Coils"/>
    </source>
</evidence>
<protein>
    <submittedName>
        <fullName evidence="5">OmpA/MotB domain-containing protein</fullName>
    </submittedName>
</protein>
<dbReference type="NCBIfam" id="NF006543">
    <property type="entry name" value="PRK09039.1-2"/>
    <property type="match status" value="1"/>
</dbReference>
<feature type="domain" description="OmpA-like" evidence="4">
    <location>
        <begin position="211"/>
        <end position="337"/>
    </location>
</feature>
<dbReference type="InterPro" id="IPR036737">
    <property type="entry name" value="OmpA-like_sf"/>
</dbReference>
<keyword evidence="1 3" id="KW-0472">Membrane</keyword>
<dbReference type="Gene3D" id="3.30.1330.60">
    <property type="entry name" value="OmpA-like domain"/>
    <property type="match status" value="1"/>
</dbReference>
<comment type="caution">
    <text evidence="5">The sequence shown here is derived from an EMBL/GenBank/DDBJ whole genome shotgun (WGS) entry which is preliminary data.</text>
</comment>
<name>A0A081BEW6_9HYPH</name>
<keyword evidence="3" id="KW-0812">Transmembrane</keyword>
<keyword evidence="6" id="KW-1185">Reference proteome</keyword>
<dbReference type="AlphaFoldDB" id="A0A081BEW6"/>
<dbReference type="Pfam" id="PF00691">
    <property type="entry name" value="OmpA"/>
    <property type="match status" value="1"/>
</dbReference>
<evidence type="ECO:0000259" key="4">
    <source>
        <dbReference type="PROSITE" id="PS51123"/>
    </source>
</evidence>
<organism evidence="5 6">
    <name type="scientific">Tepidicaulis marinus</name>
    <dbReference type="NCBI Taxonomy" id="1333998"/>
    <lineage>
        <taxon>Bacteria</taxon>
        <taxon>Pseudomonadati</taxon>
        <taxon>Pseudomonadota</taxon>
        <taxon>Alphaproteobacteria</taxon>
        <taxon>Hyphomicrobiales</taxon>
        <taxon>Parvibaculaceae</taxon>
        <taxon>Tepidicaulis</taxon>
    </lineage>
</organism>
<dbReference type="Gene3D" id="1.10.287.1490">
    <property type="match status" value="1"/>
</dbReference>
<proteinExistence type="predicted"/>
<sequence>MAVSRRIRGRAPSADYWPGFVDVMATLLLVLIFLLSIFMLTQFFLAKSITGKDSALDRLRAQISELTDLLALERAEKAELQTTIAALNDALASAESEKAALQSALSEGGSERVAALENALEKEKEISSDALAQVELVNQQLAALRRQLASLQAALEAAEAKDREAQAQIADLGRRLNAALAQKVQELARYRSEFFGKLREALGSRKDIEIVGDRFVFQSEIFFSSGSAALSRAGQSELDKIAAAVKEISRDIPADINWILRVDGHSDAAPIATKEFPSNWHLSAARAISVVQYLAGQGVPRKRLVAAGFGEHQPLAKGTSPQDYRRNRRIEFKLTER</sequence>
<feature type="transmembrane region" description="Helical" evidence="3">
    <location>
        <begin position="20"/>
        <end position="45"/>
    </location>
</feature>
<evidence type="ECO:0000256" key="1">
    <source>
        <dbReference type="PROSITE-ProRule" id="PRU00473"/>
    </source>
</evidence>
<feature type="coiled-coil region" evidence="2">
    <location>
        <begin position="56"/>
        <end position="175"/>
    </location>
</feature>
<dbReference type="NCBIfam" id="NF006545">
    <property type="entry name" value="PRK09039.1-4"/>
    <property type="match status" value="1"/>
</dbReference>
<dbReference type="GO" id="GO:0016020">
    <property type="term" value="C:membrane"/>
    <property type="evidence" value="ECO:0007669"/>
    <property type="project" value="UniProtKB-UniRule"/>
</dbReference>
<evidence type="ECO:0000313" key="5">
    <source>
        <dbReference type="EMBL" id="GAK46584.1"/>
    </source>
</evidence>
<evidence type="ECO:0000313" key="6">
    <source>
        <dbReference type="Proteomes" id="UP000028702"/>
    </source>
</evidence>
<keyword evidence="2" id="KW-0175">Coiled coil</keyword>
<dbReference type="PANTHER" id="PTHR30329">
    <property type="entry name" value="STATOR ELEMENT OF FLAGELLAR MOTOR COMPLEX"/>
    <property type="match status" value="1"/>
</dbReference>
<gene>
    <name evidence="5" type="ORF">M2A_3083</name>
</gene>
<dbReference type="InterPro" id="IPR050330">
    <property type="entry name" value="Bact_OuterMem_StrucFunc"/>
</dbReference>
<dbReference type="SUPFAM" id="SSF103088">
    <property type="entry name" value="OmpA-like"/>
    <property type="match status" value="1"/>
</dbReference>
<dbReference type="CDD" id="cd07185">
    <property type="entry name" value="OmpA_C-like"/>
    <property type="match status" value="1"/>
</dbReference>
<dbReference type="RefSeq" id="WP_045449332.1">
    <property type="nucleotide sequence ID" value="NZ_BBIO01000021.1"/>
</dbReference>
<dbReference type="Proteomes" id="UP000028702">
    <property type="component" value="Unassembled WGS sequence"/>
</dbReference>
<dbReference type="STRING" id="1333998.M2A_3083"/>
<accession>A0A081BEW6</accession>
<keyword evidence="3" id="KW-1133">Transmembrane helix</keyword>
<dbReference type="NCBIfam" id="NF006544">
    <property type="entry name" value="PRK09039.1-3"/>
    <property type="match status" value="1"/>
</dbReference>
<reference evidence="5 6" key="1">
    <citation type="submission" date="2014-07" db="EMBL/GenBank/DDBJ databases">
        <title>Tepidicaulis marinum gen. nov., sp. nov., a novel marine bacterium denitrifying nitrate to nitrous oxide strictly under microaerobic conditions.</title>
        <authorList>
            <person name="Takeuchi M."/>
            <person name="Yamagishi T."/>
            <person name="Kamagata Y."/>
            <person name="Oshima K."/>
            <person name="Hattori M."/>
            <person name="Katayama T."/>
            <person name="Hanada S."/>
            <person name="Tamaki H."/>
            <person name="Marumo K."/>
            <person name="Maeda H."/>
            <person name="Nedachi M."/>
            <person name="Iwasaki W."/>
            <person name="Suwa Y."/>
            <person name="Sakata S."/>
        </authorList>
    </citation>
    <scope>NUCLEOTIDE SEQUENCE [LARGE SCALE GENOMIC DNA]</scope>
    <source>
        <strain evidence="5 6">MA2</strain>
    </source>
</reference>
<dbReference type="InterPro" id="IPR006665">
    <property type="entry name" value="OmpA-like"/>
</dbReference>
<evidence type="ECO:0000256" key="3">
    <source>
        <dbReference type="SAM" id="Phobius"/>
    </source>
</evidence>
<dbReference type="eggNOG" id="COG1360">
    <property type="taxonomic scope" value="Bacteria"/>
</dbReference>
<dbReference type="PROSITE" id="PS51123">
    <property type="entry name" value="OMPA_2"/>
    <property type="match status" value="1"/>
</dbReference>